<dbReference type="Gene3D" id="3.40.50.880">
    <property type="match status" value="1"/>
</dbReference>
<dbReference type="InterPro" id="IPR044668">
    <property type="entry name" value="PuuD-like"/>
</dbReference>
<dbReference type="Pfam" id="PF07722">
    <property type="entry name" value="Peptidase_C26"/>
    <property type="match status" value="1"/>
</dbReference>
<dbReference type="PROSITE" id="PS51273">
    <property type="entry name" value="GATASE_TYPE_1"/>
    <property type="match status" value="1"/>
</dbReference>
<evidence type="ECO:0000313" key="2">
    <source>
        <dbReference type="Proteomes" id="UP000713880"/>
    </source>
</evidence>
<dbReference type="Proteomes" id="UP000713880">
    <property type="component" value="Unassembled WGS sequence"/>
</dbReference>
<dbReference type="GO" id="GO:0005829">
    <property type="term" value="C:cytosol"/>
    <property type="evidence" value="ECO:0007669"/>
    <property type="project" value="TreeGrafter"/>
</dbReference>
<keyword evidence="1" id="KW-0378">Hydrolase</keyword>
<dbReference type="PANTHER" id="PTHR43235">
    <property type="entry name" value="GLUTAMINE AMIDOTRANSFERASE PB2B2.05-RELATED"/>
    <property type="match status" value="1"/>
</dbReference>
<accession>A0A938X3R5</accession>
<organism evidence="1 2">
    <name type="scientific">Mordavella massiliensis</name>
    <dbReference type="NCBI Taxonomy" id="1871024"/>
    <lineage>
        <taxon>Bacteria</taxon>
        <taxon>Bacillati</taxon>
        <taxon>Bacillota</taxon>
        <taxon>Clostridia</taxon>
        <taxon>Eubacteriales</taxon>
        <taxon>Clostridiaceae</taxon>
        <taxon>Mordavella</taxon>
    </lineage>
</organism>
<evidence type="ECO:0000313" key="1">
    <source>
        <dbReference type="EMBL" id="MBM6827180.1"/>
    </source>
</evidence>
<dbReference type="EMBL" id="JACJLV010000026">
    <property type="protein sequence ID" value="MBM6827180.1"/>
    <property type="molecule type" value="Genomic_DNA"/>
</dbReference>
<name>A0A938X3R5_9CLOT</name>
<protein>
    <submittedName>
        <fullName evidence="1">Gamma-glutamyl-gamma-aminobutyrate hydrolase family protein</fullName>
    </submittedName>
</protein>
<dbReference type="RefSeq" id="WP_204909217.1">
    <property type="nucleotide sequence ID" value="NZ_JACJLV010000026.1"/>
</dbReference>
<sequence>MKPVIGIAACGSADNRQFVTEAYIEAVSRTGGIPLILPILDDAALLTDYLQICDGFLFCGGEDITPLLFGEELLTDRGSTDLFADRFHLALMQTVLHAKRPVLAICRGMQIMNLALGGSIYQDLSLRPSPTLQHMQISGSRKDPCHKITVSQNSMLSDFLGTYANVNSFHHQCLHFIPPQIRPVATASDGVVEAIEIPGHPFALGVQWHPEVLLSLDPGMEKLFSTLTERAGSCLFPGSAG</sequence>
<proteinExistence type="predicted"/>
<dbReference type="PANTHER" id="PTHR43235:SF1">
    <property type="entry name" value="GLUTAMINE AMIDOTRANSFERASE PB2B2.05-RELATED"/>
    <property type="match status" value="1"/>
</dbReference>
<reference evidence="1" key="2">
    <citation type="journal article" date="2021" name="Sci. Rep.">
        <title>The distribution of antibiotic resistance genes in chicken gut microbiota commensals.</title>
        <authorList>
            <person name="Juricova H."/>
            <person name="Matiasovicova J."/>
            <person name="Kubasova T."/>
            <person name="Cejkova D."/>
            <person name="Rychlik I."/>
        </authorList>
    </citation>
    <scope>NUCLEOTIDE SEQUENCE</scope>
    <source>
        <strain evidence="1">An420c</strain>
    </source>
</reference>
<dbReference type="GO" id="GO:0016811">
    <property type="term" value="F:hydrolase activity, acting on carbon-nitrogen (but not peptide) bonds, in linear amides"/>
    <property type="evidence" value="ECO:0007669"/>
    <property type="project" value="InterPro"/>
</dbReference>
<keyword evidence="2" id="KW-1185">Reference proteome</keyword>
<dbReference type="InterPro" id="IPR029062">
    <property type="entry name" value="Class_I_gatase-like"/>
</dbReference>
<gene>
    <name evidence="1" type="ORF">H6A13_08760</name>
</gene>
<comment type="caution">
    <text evidence="1">The sequence shown here is derived from an EMBL/GenBank/DDBJ whole genome shotgun (WGS) entry which is preliminary data.</text>
</comment>
<dbReference type="CDD" id="cd01745">
    <property type="entry name" value="GATase1_2"/>
    <property type="match status" value="1"/>
</dbReference>
<dbReference type="AlphaFoldDB" id="A0A938X3R5"/>
<dbReference type="SUPFAM" id="SSF52317">
    <property type="entry name" value="Class I glutamine amidotransferase-like"/>
    <property type="match status" value="1"/>
</dbReference>
<reference evidence="1" key="1">
    <citation type="submission" date="2020-08" db="EMBL/GenBank/DDBJ databases">
        <authorList>
            <person name="Cejkova D."/>
            <person name="Kubasova T."/>
            <person name="Jahodarova E."/>
            <person name="Rychlik I."/>
        </authorList>
    </citation>
    <scope>NUCLEOTIDE SEQUENCE</scope>
    <source>
        <strain evidence="1">An420c</strain>
    </source>
</reference>
<dbReference type="InterPro" id="IPR011697">
    <property type="entry name" value="Peptidase_C26"/>
</dbReference>